<dbReference type="Pfam" id="PF02803">
    <property type="entry name" value="Thiolase_C"/>
    <property type="match status" value="1"/>
</dbReference>
<evidence type="ECO:0000313" key="11">
    <source>
        <dbReference type="EMBL" id="TDP58351.1"/>
    </source>
</evidence>
<comment type="pathway">
    <text evidence="2">Aromatic compound metabolism.</text>
</comment>
<evidence type="ECO:0000256" key="1">
    <source>
        <dbReference type="ARBA" id="ARBA00005189"/>
    </source>
</evidence>
<proteinExistence type="inferred from homology"/>
<evidence type="ECO:0000256" key="7">
    <source>
        <dbReference type="PIRSR" id="PIRSR000429-1"/>
    </source>
</evidence>
<keyword evidence="5 8" id="KW-0012">Acyltransferase</keyword>
<dbReference type="PANTHER" id="PTHR43853:SF2">
    <property type="entry name" value="3-OXOADIPYL-COA_3-OXO-5,6-DEHYDROSUBERYL-COA THIOLASE"/>
    <property type="match status" value="1"/>
</dbReference>
<evidence type="ECO:0000256" key="5">
    <source>
        <dbReference type="ARBA" id="ARBA00023315"/>
    </source>
</evidence>
<feature type="active site" description="Proton acceptor" evidence="7">
    <location>
        <position position="405"/>
    </location>
</feature>
<dbReference type="PIRSF" id="PIRSF000429">
    <property type="entry name" value="Ac-CoA_Ac_transf"/>
    <property type="match status" value="1"/>
</dbReference>
<dbReference type="InterPro" id="IPR050215">
    <property type="entry name" value="Thiolase-like_sf_Thiolase"/>
</dbReference>
<keyword evidence="4 8" id="KW-0808">Transferase</keyword>
<dbReference type="NCBIfam" id="NF006551">
    <property type="entry name" value="PRK09050.1"/>
    <property type="match status" value="1"/>
</dbReference>
<dbReference type="SUPFAM" id="SSF53901">
    <property type="entry name" value="Thiolase-like"/>
    <property type="match status" value="2"/>
</dbReference>
<comment type="similarity">
    <text evidence="3 8">Belongs to the thiolase-like superfamily. Thiolase family.</text>
</comment>
<dbReference type="InterPro" id="IPR012793">
    <property type="entry name" value="PcaF"/>
</dbReference>
<dbReference type="InterPro" id="IPR020616">
    <property type="entry name" value="Thiolase_N"/>
</dbReference>
<protein>
    <submittedName>
        <fullName evidence="11">3-oxoadipyl-CoA thiolase</fullName>
    </submittedName>
</protein>
<reference evidence="11 12" key="1">
    <citation type="submission" date="2019-03" db="EMBL/GenBank/DDBJ databases">
        <title>Genomic Encyclopedia of Archaeal and Bacterial Type Strains, Phase II (KMG-II): from individual species to whole genera.</title>
        <authorList>
            <person name="Goeker M."/>
        </authorList>
    </citation>
    <scope>NUCLEOTIDE SEQUENCE [LARGE SCALE GENOMIC DNA]</scope>
    <source>
        <strain evidence="11 12">DSM 25687</strain>
    </source>
</reference>
<evidence type="ECO:0000256" key="4">
    <source>
        <dbReference type="ARBA" id="ARBA00022679"/>
    </source>
</evidence>
<dbReference type="CDD" id="cd00751">
    <property type="entry name" value="thiolase"/>
    <property type="match status" value="1"/>
</dbReference>
<dbReference type="InterPro" id="IPR020617">
    <property type="entry name" value="Thiolase_C"/>
</dbReference>
<comment type="catalytic activity">
    <reaction evidence="6">
        <text>succinyl-CoA + acetyl-CoA = 3-oxoadipyl-CoA + CoA</text>
        <dbReference type="Rhea" id="RHEA:19481"/>
        <dbReference type="ChEBI" id="CHEBI:57287"/>
        <dbReference type="ChEBI" id="CHEBI:57288"/>
        <dbReference type="ChEBI" id="CHEBI:57292"/>
        <dbReference type="ChEBI" id="CHEBI:57348"/>
        <dbReference type="EC" id="2.3.1.174"/>
    </reaction>
</comment>
<dbReference type="GO" id="GO:0006635">
    <property type="term" value="P:fatty acid beta-oxidation"/>
    <property type="evidence" value="ECO:0007669"/>
    <property type="project" value="TreeGrafter"/>
</dbReference>
<evidence type="ECO:0000256" key="8">
    <source>
        <dbReference type="RuleBase" id="RU003557"/>
    </source>
</evidence>
<dbReference type="InterPro" id="IPR020615">
    <property type="entry name" value="Thiolase_acyl_enz_int_AS"/>
</dbReference>
<dbReference type="GO" id="GO:0010124">
    <property type="term" value="P:phenylacetate catabolic process"/>
    <property type="evidence" value="ECO:0007669"/>
    <property type="project" value="TreeGrafter"/>
</dbReference>
<comment type="caution">
    <text evidence="11">The sequence shown here is derived from an EMBL/GenBank/DDBJ whole genome shotgun (WGS) entry which is preliminary data.</text>
</comment>
<dbReference type="GO" id="GO:0005737">
    <property type="term" value="C:cytoplasm"/>
    <property type="evidence" value="ECO:0007669"/>
    <property type="project" value="UniProtKB-ARBA"/>
</dbReference>
<dbReference type="InterPro" id="IPR016039">
    <property type="entry name" value="Thiolase-like"/>
</dbReference>
<feature type="domain" description="Thiolase N-terminal" evidence="9">
    <location>
        <begin position="23"/>
        <end position="287"/>
    </location>
</feature>
<evidence type="ECO:0000259" key="10">
    <source>
        <dbReference type="Pfam" id="PF02803"/>
    </source>
</evidence>
<sequence>MILELINNQQSTINNQQSNMEAYIIDGVRTPIGNYQGTLASVRPDDLGALVIKTVVENNPNIPKEAYDDVIMGCANQAGEDNRNVARMSLLLAGLPFTVPGETVNRLCSSGLSAIIHANRAIKAGDGQIFIAGGIENMTRGPLVVSKPSSAYGTDSKMYDTSFGWRFINPKLHEMYGTDAMGETAENLVEKYNITREDQDSFALNSQQKATAAQTSGRLAKEIVTVEIPQRKGDAIQFSKDEFIKSTTSMEGLSKLRPAFKKDGSVTAGNASGLNDGACATIIASEEAVKKYNLKPLARIVSSSVVGVEPRIMGIGPVEATKKALEKAGLTLDQIDIIELNEAFAAQSIACIRELGLKDNDTRINPNGGAIAIGHPLGVTGARIAYSAALELQLTGKRYALITMCIGVGQGYAAIIERVAE</sequence>
<dbReference type="NCBIfam" id="TIGR02430">
    <property type="entry name" value="pcaF"/>
    <property type="match status" value="1"/>
</dbReference>
<dbReference type="Proteomes" id="UP000295260">
    <property type="component" value="Unassembled WGS sequence"/>
</dbReference>
<keyword evidence="12" id="KW-1185">Reference proteome</keyword>
<dbReference type="PROSITE" id="PS00737">
    <property type="entry name" value="THIOLASE_2"/>
    <property type="match status" value="1"/>
</dbReference>
<dbReference type="GO" id="GO:0019619">
    <property type="term" value="P:3,4-dihydroxybenzoate catabolic process"/>
    <property type="evidence" value="ECO:0007669"/>
    <property type="project" value="InterPro"/>
</dbReference>
<dbReference type="NCBIfam" id="TIGR01930">
    <property type="entry name" value="AcCoA-C-Actrans"/>
    <property type="match status" value="1"/>
</dbReference>
<dbReference type="PROSITE" id="PS00098">
    <property type="entry name" value="THIOLASE_1"/>
    <property type="match status" value="1"/>
</dbReference>
<dbReference type="InterPro" id="IPR002155">
    <property type="entry name" value="Thiolase"/>
</dbReference>
<feature type="active site" description="Proton acceptor" evidence="7">
    <location>
        <position position="375"/>
    </location>
</feature>
<evidence type="ECO:0000313" key="12">
    <source>
        <dbReference type="Proteomes" id="UP000295260"/>
    </source>
</evidence>
<dbReference type="InterPro" id="IPR020610">
    <property type="entry name" value="Thiolase_AS"/>
</dbReference>
<dbReference type="FunFam" id="3.40.47.10:FF:000010">
    <property type="entry name" value="Acetyl-CoA acetyltransferase (Thiolase)"/>
    <property type="match status" value="1"/>
</dbReference>
<dbReference type="GO" id="GO:0033812">
    <property type="term" value="F:3-oxoadipyl-CoA thiolase activity"/>
    <property type="evidence" value="ECO:0007669"/>
    <property type="project" value="UniProtKB-EC"/>
</dbReference>
<evidence type="ECO:0000256" key="6">
    <source>
        <dbReference type="ARBA" id="ARBA00048527"/>
    </source>
</evidence>
<organism evidence="11 12">
    <name type="scientific">Flavobacterium dankookense</name>
    <dbReference type="NCBI Taxonomy" id="706186"/>
    <lineage>
        <taxon>Bacteria</taxon>
        <taxon>Pseudomonadati</taxon>
        <taxon>Bacteroidota</taxon>
        <taxon>Flavobacteriia</taxon>
        <taxon>Flavobacteriales</taxon>
        <taxon>Flavobacteriaceae</taxon>
        <taxon>Flavobacterium</taxon>
    </lineage>
</organism>
<evidence type="ECO:0000259" key="9">
    <source>
        <dbReference type="Pfam" id="PF00108"/>
    </source>
</evidence>
<accession>A0A4R6Q7Y2</accession>
<dbReference type="EMBL" id="SNXR01000015">
    <property type="protein sequence ID" value="TDP58351.1"/>
    <property type="molecule type" value="Genomic_DNA"/>
</dbReference>
<comment type="pathway">
    <text evidence="1">Lipid metabolism.</text>
</comment>
<feature type="domain" description="Thiolase C-terminal" evidence="10">
    <location>
        <begin position="294"/>
        <end position="418"/>
    </location>
</feature>
<gene>
    <name evidence="11" type="ORF">BC748_2392</name>
</gene>
<evidence type="ECO:0000256" key="3">
    <source>
        <dbReference type="ARBA" id="ARBA00010982"/>
    </source>
</evidence>
<name>A0A4R6Q7Y2_9FLAO</name>
<dbReference type="PROSITE" id="PS00099">
    <property type="entry name" value="THIOLASE_3"/>
    <property type="match status" value="1"/>
</dbReference>
<feature type="active site" description="Acyl-thioester intermediate" evidence="7">
    <location>
        <position position="108"/>
    </location>
</feature>
<evidence type="ECO:0000256" key="2">
    <source>
        <dbReference type="ARBA" id="ARBA00005211"/>
    </source>
</evidence>
<dbReference type="InterPro" id="IPR020613">
    <property type="entry name" value="Thiolase_CS"/>
</dbReference>
<dbReference type="PANTHER" id="PTHR43853">
    <property type="entry name" value="3-KETOACYL-COA THIOLASE, PEROXISOMAL"/>
    <property type="match status" value="1"/>
</dbReference>
<dbReference type="Gene3D" id="3.40.47.10">
    <property type="match status" value="1"/>
</dbReference>
<dbReference type="Pfam" id="PF00108">
    <property type="entry name" value="Thiolase_N"/>
    <property type="match status" value="1"/>
</dbReference>
<dbReference type="AlphaFoldDB" id="A0A4R6Q7Y2"/>